<reference evidence="1 2" key="1">
    <citation type="submission" date="2018-03" db="EMBL/GenBank/DDBJ databases">
        <authorList>
            <person name="Keele B.F."/>
        </authorList>
    </citation>
    <scope>NUCLEOTIDE SEQUENCE [LARGE SCALE GENOMIC DNA]</scope>
    <source>
        <strain evidence="1 2">CECT 8504</strain>
    </source>
</reference>
<proteinExistence type="predicted"/>
<organism evidence="1 2">
    <name type="scientific">Palleronia abyssalis</name>
    <dbReference type="NCBI Taxonomy" id="1501240"/>
    <lineage>
        <taxon>Bacteria</taxon>
        <taxon>Pseudomonadati</taxon>
        <taxon>Pseudomonadota</taxon>
        <taxon>Alphaproteobacteria</taxon>
        <taxon>Rhodobacterales</taxon>
        <taxon>Roseobacteraceae</taxon>
        <taxon>Palleronia</taxon>
    </lineage>
</organism>
<sequence>MISLDEIALKVDGEIAGAELKGVNAKKAEIKIGRMNLLISDVIASLDEDRVKIVDIVRDYIEHGRKAYGDKFPANELEIKEPR</sequence>
<dbReference type="AlphaFoldDB" id="A0A2R8BQM6"/>
<evidence type="ECO:0000313" key="2">
    <source>
        <dbReference type="Proteomes" id="UP000244912"/>
    </source>
</evidence>
<dbReference type="Proteomes" id="UP000244912">
    <property type="component" value="Unassembled WGS sequence"/>
</dbReference>
<accession>A0A2R8BQM6</accession>
<name>A0A2R8BQM6_9RHOB</name>
<dbReference type="EMBL" id="ONZF01000001">
    <property type="protein sequence ID" value="SPJ22472.1"/>
    <property type="molecule type" value="Genomic_DNA"/>
</dbReference>
<keyword evidence="2" id="KW-1185">Reference proteome</keyword>
<gene>
    <name evidence="1" type="ORF">PAA8504_00266</name>
</gene>
<protein>
    <submittedName>
        <fullName evidence="1">Uncharacterized protein</fullName>
    </submittedName>
</protein>
<evidence type="ECO:0000313" key="1">
    <source>
        <dbReference type="EMBL" id="SPJ22472.1"/>
    </source>
</evidence>